<dbReference type="AlphaFoldDB" id="A0A1B0CAD5"/>
<feature type="region of interest" description="Disordered" evidence="1">
    <location>
        <begin position="165"/>
        <end position="196"/>
    </location>
</feature>
<feature type="compositionally biased region" description="Low complexity" evidence="1">
    <location>
        <begin position="349"/>
        <end position="364"/>
    </location>
</feature>
<feature type="compositionally biased region" description="Basic and acidic residues" evidence="1">
    <location>
        <begin position="220"/>
        <end position="235"/>
    </location>
</feature>
<proteinExistence type="predicted"/>
<keyword evidence="3" id="KW-1185">Reference proteome</keyword>
<evidence type="ECO:0000313" key="3">
    <source>
        <dbReference type="Proteomes" id="UP000092461"/>
    </source>
</evidence>
<accession>A0A1B0CAD5</accession>
<dbReference type="VEuPathDB" id="VectorBase:LLOJ000908"/>
<feature type="region of interest" description="Disordered" evidence="1">
    <location>
        <begin position="339"/>
        <end position="370"/>
    </location>
</feature>
<feature type="region of interest" description="Disordered" evidence="1">
    <location>
        <begin position="217"/>
        <end position="255"/>
    </location>
</feature>
<dbReference type="Proteomes" id="UP000092461">
    <property type="component" value="Unassembled WGS sequence"/>
</dbReference>
<feature type="compositionally biased region" description="Low complexity" evidence="1">
    <location>
        <begin position="239"/>
        <end position="251"/>
    </location>
</feature>
<reference evidence="2" key="1">
    <citation type="submission" date="2020-05" db="UniProtKB">
        <authorList>
            <consortium name="EnsemblMetazoa"/>
        </authorList>
    </citation>
    <scope>IDENTIFICATION</scope>
    <source>
        <strain evidence="2">Jacobina</strain>
    </source>
</reference>
<dbReference type="EMBL" id="AJWK01003675">
    <property type="status" value="NOT_ANNOTATED_CDS"/>
    <property type="molecule type" value="Genomic_DNA"/>
</dbReference>
<dbReference type="EnsemblMetazoa" id="LLOJ000908-RA">
    <property type="protein sequence ID" value="LLOJ000908-PA"/>
    <property type="gene ID" value="LLOJ000908"/>
</dbReference>
<evidence type="ECO:0000313" key="2">
    <source>
        <dbReference type="EnsemblMetazoa" id="LLOJ000908-PA"/>
    </source>
</evidence>
<name>A0A1B0CAD5_LUTLO</name>
<protein>
    <submittedName>
        <fullName evidence="2">Uncharacterized protein</fullName>
    </submittedName>
</protein>
<organism evidence="2 3">
    <name type="scientific">Lutzomyia longipalpis</name>
    <name type="common">Sand fly</name>
    <dbReference type="NCBI Taxonomy" id="7200"/>
    <lineage>
        <taxon>Eukaryota</taxon>
        <taxon>Metazoa</taxon>
        <taxon>Ecdysozoa</taxon>
        <taxon>Arthropoda</taxon>
        <taxon>Hexapoda</taxon>
        <taxon>Insecta</taxon>
        <taxon>Pterygota</taxon>
        <taxon>Neoptera</taxon>
        <taxon>Endopterygota</taxon>
        <taxon>Diptera</taxon>
        <taxon>Nematocera</taxon>
        <taxon>Psychodoidea</taxon>
        <taxon>Psychodidae</taxon>
        <taxon>Lutzomyia</taxon>
        <taxon>Lutzomyia</taxon>
    </lineage>
</organism>
<dbReference type="VEuPathDB" id="VectorBase:LLONM1_007105"/>
<evidence type="ECO:0000256" key="1">
    <source>
        <dbReference type="SAM" id="MobiDB-lite"/>
    </source>
</evidence>
<sequence>MSVSEYESAVVNNFKISEDIKDDIVYCQKVLRDYIKVHQICAIRMVKNALSRNNLSILKQLENDIRDLMKDQRDLIVRLREDIEKHHKACQMSDTPLDTNLYNAYLSKHLYYHFENTFANVEPVSIRRRFTDSELMRKYGLESSSTPTTPQKGQISLLKPKNERLSLGGASRGGGGIRGQQQQMKAKRKKMRNKNQYFRGANAVKRSRMKLLAALKNAKSMRDKHVTPPRGIKDDSDTESSPSNSQSSVTPSEEDQVFMPLVDLPPELPEPSTYNQESFLRFFGLYTHSYNDALKNRRPERRKRNIQSTARTDFHYDYQDLVSLRPSGARGRRQLHWKAQRLSNEEKTSVASTPQSRSSTSSPTEIHPHRLFASFAHAPGSISSSPVTFAPISST</sequence>